<evidence type="ECO:0000313" key="1">
    <source>
        <dbReference type="EMBL" id="SBS01597.1"/>
    </source>
</evidence>
<proteinExistence type="predicted"/>
<reference evidence="1" key="2">
    <citation type="submission" date="2016-06" db="EMBL/GenBank/DDBJ databases">
        <title>The genome of a short-lived fish provides insights into sex chromosome evolution and the genetic control of aging.</title>
        <authorList>
            <person name="Reichwald K."/>
            <person name="Felder M."/>
            <person name="Petzold A."/>
            <person name="Koch P."/>
            <person name="Groth M."/>
            <person name="Platzer M."/>
        </authorList>
    </citation>
    <scope>NUCLEOTIDE SEQUENCE</scope>
    <source>
        <tissue evidence="1">Brain</tissue>
    </source>
</reference>
<organism evidence="1">
    <name type="scientific">Nothobranchius pienaari</name>
    <dbReference type="NCBI Taxonomy" id="704102"/>
    <lineage>
        <taxon>Eukaryota</taxon>
        <taxon>Metazoa</taxon>
        <taxon>Chordata</taxon>
        <taxon>Craniata</taxon>
        <taxon>Vertebrata</taxon>
        <taxon>Euteleostomi</taxon>
        <taxon>Actinopterygii</taxon>
        <taxon>Neopterygii</taxon>
        <taxon>Teleostei</taxon>
        <taxon>Neoteleostei</taxon>
        <taxon>Acanthomorphata</taxon>
        <taxon>Ovalentaria</taxon>
        <taxon>Atherinomorphae</taxon>
        <taxon>Cyprinodontiformes</taxon>
        <taxon>Nothobranchiidae</taxon>
        <taxon>Nothobranchius</taxon>
    </lineage>
</organism>
<sequence>TADAWSSVAQDHYITVTVHYVVDAELREKVLHTRAVYVSQTGSAVTEEIDSFINKIGLENGCSRPKNEGHEDGLLCSYPQHSSPKAVQFDKHCQLVSEDKSCCVMAKKK</sequence>
<dbReference type="AlphaFoldDB" id="A0A1A8R7C6"/>
<name>A0A1A8R7C6_9TELE</name>
<feature type="non-terminal residue" evidence="1">
    <location>
        <position position="109"/>
    </location>
</feature>
<accession>A0A1A8R7C6</accession>
<dbReference type="EMBL" id="HAEG01016000">
    <property type="protein sequence ID" value="SBS01597.1"/>
    <property type="molecule type" value="Transcribed_RNA"/>
</dbReference>
<gene>
    <name evidence="1" type="primary">BX530070.1</name>
</gene>
<feature type="non-terminal residue" evidence="1">
    <location>
        <position position="1"/>
    </location>
</feature>
<protein>
    <submittedName>
        <fullName evidence="1">Uncharacterized protein</fullName>
    </submittedName>
</protein>
<reference evidence="1" key="1">
    <citation type="submission" date="2016-05" db="EMBL/GenBank/DDBJ databases">
        <authorList>
            <person name="Lavstsen T."/>
            <person name="Jespersen J.S."/>
        </authorList>
    </citation>
    <scope>NUCLEOTIDE SEQUENCE</scope>
    <source>
        <tissue evidence="1">Brain</tissue>
    </source>
</reference>